<name>A0A6P0C848_9RHOB</name>
<dbReference type="SUPFAM" id="SSF53850">
    <property type="entry name" value="Periplasmic binding protein-like II"/>
    <property type="match status" value="1"/>
</dbReference>
<sequence length="296" mass="33179">MQSEAWNWSDIRVFLMVVREGSTLAASRKLGLAQPTVARRIDALEHATGLVLFERDTRGFKLTKNGHDLIKSAETVEAAANSFARHAVELSEAKPIRITAYAANFSPRMVDIVNEFSTTNPGIAFEFLPSVRALDLIAGEADIALRLVRSAPDPNLISRKISDAKWSLFGGKTYEEQFGLPISSKDLEGHRFVTFQRGDVPNVFHDWLLERIEPEQIVATYSELDLMHAAIRAGHGLGISNVKLLEPDETLIRCFDEIEELSAPHLLLVSPDAYRRPEVRAFVKYFAPRYAAIYKE</sequence>
<dbReference type="InterPro" id="IPR036390">
    <property type="entry name" value="WH_DNA-bd_sf"/>
</dbReference>
<organism evidence="6 7">
    <name type="scientific">Sulfitobacter sediminilitoris</name>
    <dbReference type="NCBI Taxonomy" id="2698830"/>
    <lineage>
        <taxon>Bacteria</taxon>
        <taxon>Pseudomonadati</taxon>
        <taxon>Pseudomonadota</taxon>
        <taxon>Alphaproteobacteria</taxon>
        <taxon>Rhodobacterales</taxon>
        <taxon>Roseobacteraceae</taxon>
        <taxon>Sulfitobacter</taxon>
    </lineage>
</organism>
<dbReference type="Pfam" id="PF03466">
    <property type="entry name" value="LysR_substrate"/>
    <property type="match status" value="1"/>
</dbReference>
<evidence type="ECO:0000313" key="7">
    <source>
        <dbReference type="Proteomes" id="UP000468591"/>
    </source>
</evidence>
<keyword evidence="7" id="KW-1185">Reference proteome</keyword>
<evidence type="ECO:0000256" key="2">
    <source>
        <dbReference type="ARBA" id="ARBA00023015"/>
    </source>
</evidence>
<dbReference type="InterPro" id="IPR058163">
    <property type="entry name" value="LysR-type_TF_proteobact-type"/>
</dbReference>
<dbReference type="GO" id="GO:0043565">
    <property type="term" value="F:sequence-specific DNA binding"/>
    <property type="evidence" value="ECO:0007669"/>
    <property type="project" value="TreeGrafter"/>
</dbReference>
<dbReference type="Gene3D" id="1.10.10.10">
    <property type="entry name" value="Winged helix-like DNA-binding domain superfamily/Winged helix DNA-binding domain"/>
    <property type="match status" value="1"/>
</dbReference>
<evidence type="ECO:0000256" key="3">
    <source>
        <dbReference type="ARBA" id="ARBA00023125"/>
    </source>
</evidence>
<accession>A0A6P0C848</accession>
<dbReference type="PROSITE" id="PS50931">
    <property type="entry name" value="HTH_LYSR"/>
    <property type="match status" value="1"/>
</dbReference>
<dbReference type="InterPro" id="IPR005119">
    <property type="entry name" value="LysR_subst-bd"/>
</dbReference>
<dbReference type="Pfam" id="PF00126">
    <property type="entry name" value="HTH_1"/>
    <property type="match status" value="1"/>
</dbReference>
<keyword evidence="2" id="KW-0805">Transcription regulation</keyword>
<dbReference type="RefSeq" id="WP_050931673.1">
    <property type="nucleotide sequence ID" value="NZ_JAABNT010000004.1"/>
</dbReference>
<dbReference type="PANTHER" id="PTHR30537">
    <property type="entry name" value="HTH-TYPE TRANSCRIPTIONAL REGULATOR"/>
    <property type="match status" value="1"/>
</dbReference>
<dbReference type="AlphaFoldDB" id="A0A6P0C848"/>
<evidence type="ECO:0000256" key="4">
    <source>
        <dbReference type="ARBA" id="ARBA00023163"/>
    </source>
</evidence>
<dbReference type="InterPro" id="IPR036388">
    <property type="entry name" value="WH-like_DNA-bd_sf"/>
</dbReference>
<gene>
    <name evidence="6" type="ORF">GV827_07855</name>
</gene>
<dbReference type="EMBL" id="JAABNT010000004">
    <property type="protein sequence ID" value="NEK22312.1"/>
    <property type="molecule type" value="Genomic_DNA"/>
</dbReference>
<dbReference type="InterPro" id="IPR000847">
    <property type="entry name" value="LysR_HTH_N"/>
</dbReference>
<evidence type="ECO:0000256" key="1">
    <source>
        <dbReference type="ARBA" id="ARBA00009437"/>
    </source>
</evidence>
<feature type="domain" description="HTH lysR-type" evidence="5">
    <location>
        <begin position="6"/>
        <end position="63"/>
    </location>
</feature>
<reference evidence="6 7" key="1">
    <citation type="submission" date="2020-01" db="EMBL/GenBank/DDBJ databases">
        <title>Sulfitobacter sediminilitoris sp. nov., isolated from a tidal flat.</title>
        <authorList>
            <person name="Park S."/>
            <person name="Yoon J.-H."/>
        </authorList>
    </citation>
    <scope>NUCLEOTIDE SEQUENCE [LARGE SCALE GENOMIC DNA]</scope>
    <source>
        <strain evidence="6 7">JBTF-M27</strain>
    </source>
</reference>
<proteinExistence type="inferred from homology"/>
<dbReference type="GO" id="GO:0006351">
    <property type="term" value="P:DNA-templated transcription"/>
    <property type="evidence" value="ECO:0007669"/>
    <property type="project" value="TreeGrafter"/>
</dbReference>
<comment type="caution">
    <text evidence="6">The sequence shown here is derived from an EMBL/GenBank/DDBJ whole genome shotgun (WGS) entry which is preliminary data.</text>
</comment>
<comment type="similarity">
    <text evidence="1">Belongs to the LysR transcriptional regulatory family.</text>
</comment>
<dbReference type="SUPFAM" id="SSF46785">
    <property type="entry name" value="Winged helix' DNA-binding domain"/>
    <property type="match status" value="1"/>
</dbReference>
<dbReference type="GO" id="GO:0003700">
    <property type="term" value="F:DNA-binding transcription factor activity"/>
    <property type="evidence" value="ECO:0007669"/>
    <property type="project" value="InterPro"/>
</dbReference>
<dbReference type="Proteomes" id="UP000468591">
    <property type="component" value="Unassembled WGS sequence"/>
</dbReference>
<protein>
    <submittedName>
        <fullName evidence="6">LysR family transcriptional regulator</fullName>
    </submittedName>
</protein>
<evidence type="ECO:0000313" key="6">
    <source>
        <dbReference type="EMBL" id="NEK22312.1"/>
    </source>
</evidence>
<dbReference type="PANTHER" id="PTHR30537:SF3">
    <property type="entry name" value="TRANSCRIPTIONAL REGULATORY PROTEIN"/>
    <property type="match status" value="1"/>
</dbReference>
<dbReference type="Gene3D" id="3.40.190.290">
    <property type="match status" value="1"/>
</dbReference>
<evidence type="ECO:0000259" key="5">
    <source>
        <dbReference type="PROSITE" id="PS50931"/>
    </source>
</evidence>
<keyword evidence="4" id="KW-0804">Transcription</keyword>
<keyword evidence="3" id="KW-0238">DNA-binding</keyword>